<dbReference type="EMBL" id="JAVDWR010000001">
    <property type="protein sequence ID" value="MDR7119493.1"/>
    <property type="molecule type" value="Genomic_DNA"/>
</dbReference>
<dbReference type="InterPro" id="IPR036188">
    <property type="entry name" value="FAD/NAD-bd_sf"/>
</dbReference>
<dbReference type="InterPro" id="IPR002938">
    <property type="entry name" value="FAD-bd"/>
</dbReference>
<comment type="caution">
    <text evidence="2">The sequence shown here is derived from an EMBL/GenBank/DDBJ whole genome shotgun (WGS) entry which is preliminary data.</text>
</comment>
<evidence type="ECO:0000259" key="1">
    <source>
        <dbReference type="Pfam" id="PF01494"/>
    </source>
</evidence>
<dbReference type="NCBIfam" id="NF038171">
    <property type="entry name" value="maturase_LodB"/>
    <property type="match status" value="1"/>
</dbReference>
<dbReference type="Gene3D" id="3.50.50.60">
    <property type="entry name" value="FAD/NAD(P)-binding domain"/>
    <property type="match status" value="1"/>
</dbReference>
<keyword evidence="3" id="KW-1185">Reference proteome</keyword>
<evidence type="ECO:0000313" key="3">
    <source>
        <dbReference type="Proteomes" id="UP001257909"/>
    </source>
</evidence>
<dbReference type="PRINTS" id="PR00420">
    <property type="entry name" value="RNGMNOXGNASE"/>
</dbReference>
<evidence type="ECO:0000313" key="2">
    <source>
        <dbReference type="EMBL" id="MDR7119493.1"/>
    </source>
</evidence>
<accession>A0ABU1VVN6</accession>
<sequence>MSDLNIKTDVVIIGAGPAGVCAALSLLTYSSLNVVVLEQSDFSQVRVGEHVSDSLFALLDYLKLQKSDFPAHCFLPCYGDTTYWGSDLPRVRHAIFSSENASVQLDRESFDFTLIEQLTARGGTLIPRTHCAVSQQDSEWLLQCTHPAQAPFEIRARYLIDASGRNSSLCRQLGGQSHKLDQLMGAGCFFSCKDHTEGAQEQLIESTEYGWWYGARLPNQQYVATFFSDSDIISKLRLNQRQHWLQLLQQSQHLKRLVKDYTALSVHPWLRNAGSQYSDASTLRNYLAIGDAACAFDPISSMGLGFALTSACHAARLVISELEQQQDLMQATAVTQARQLYQQDLHTHFASYQQLRRHFYQTEQRWLHAPFWQRRQAG</sequence>
<dbReference type="Gene3D" id="3.30.9.100">
    <property type="match status" value="1"/>
</dbReference>
<dbReference type="Pfam" id="PF01494">
    <property type="entry name" value="FAD_binding_3"/>
    <property type="match status" value="1"/>
</dbReference>
<dbReference type="SUPFAM" id="SSF51905">
    <property type="entry name" value="FAD/NAD(P)-binding domain"/>
    <property type="match status" value="1"/>
</dbReference>
<dbReference type="PANTHER" id="PTHR43747">
    <property type="entry name" value="FAD-BINDING PROTEIN"/>
    <property type="match status" value="1"/>
</dbReference>
<protein>
    <submittedName>
        <fullName evidence="2">Flavin-dependent dehydrogenase</fullName>
    </submittedName>
</protein>
<gene>
    <name evidence="2" type="ORF">J2W69_000408</name>
</gene>
<dbReference type="RefSeq" id="WP_310274065.1">
    <property type="nucleotide sequence ID" value="NZ_JAVDWR010000001.1"/>
</dbReference>
<dbReference type="InterPro" id="IPR050816">
    <property type="entry name" value="Flavin-dep_Halogenase_NPB"/>
</dbReference>
<dbReference type="Proteomes" id="UP001257909">
    <property type="component" value="Unassembled WGS sequence"/>
</dbReference>
<dbReference type="PANTHER" id="PTHR43747:SF1">
    <property type="entry name" value="SLR1998 PROTEIN"/>
    <property type="match status" value="1"/>
</dbReference>
<feature type="domain" description="FAD-binding" evidence="1">
    <location>
        <begin position="7"/>
        <end position="326"/>
    </location>
</feature>
<proteinExistence type="predicted"/>
<organism evidence="2 3">
    <name type="scientific">Rheinheimera soli</name>
    <dbReference type="NCBI Taxonomy" id="443616"/>
    <lineage>
        <taxon>Bacteria</taxon>
        <taxon>Pseudomonadati</taxon>
        <taxon>Pseudomonadota</taxon>
        <taxon>Gammaproteobacteria</taxon>
        <taxon>Chromatiales</taxon>
        <taxon>Chromatiaceae</taxon>
        <taxon>Rheinheimera</taxon>
    </lineage>
</organism>
<reference evidence="2 3" key="1">
    <citation type="submission" date="2023-07" db="EMBL/GenBank/DDBJ databases">
        <title>Sorghum-associated microbial communities from plants grown in Nebraska, USA.</title>
        <authorList>
            <person name="Schachtman D."/>
        </authorList>
    </citation>
    <scope>NUCLEOTIDE SEQUENCE [LARGE SCALE GENOMIC DNA]</scope>
    <source>
        <strain evidence="2 3">4138</strain>
    </source>
</reference>
<name>A0ABU1VVN6_9GAMM</name>